<evidence type="ECO:0000259" key="5">
    <source>
        <dbReference type="Pfam" id="PF12705"/>
    </source>
</evidence>
<keyword evidence="2" id="KW-0067">ATP-binding</keyword>
<feature type="compositionally biased region" description="Pro residues" evidence="4">
    <location>
        <begin position="17"/>
        <end position="27"/>
    </location>
</feature>
<evidence type="ECO:0000256" key="2">
    <source>
        <dbReference type="ARBA" id="ARBA00022806"/>
    </source>
</evidence>
<dbReference type="Proteomes" id="UP000321685">
    <property type="component" value="Unassembled WGS sequence"/>
</dbReference>
<accession>A0A511D946</accession>
<keyword evidence="6" id="KW-0540">Nuclease</keyword>
<reference evidence="6 7" key="1">
    <citation type="submission" date="2019-07" db="EMBL/GenBank/DDBJ databases">
        <title>Whole genome shotgun sequence of Pseudonocardia sulfidoxydans NBRC 16205.</title>
        <authorList>
            <person name="Hosoyama A."/>
            <person name="Uohara A."/>
            <person name="Ohji S."/>
            <person name="Ichikawa N."/>
        </authorList>
    </citation>
    <scope>NUCLEOTIDE SEQUENCE [LARGE SCALE GENOMIC DNA]</scope>
    <source>
        <strain evidence="6 7">NBRC 16205</strain>
    </source>
</reference>
<dbReference type="InterPro" id="IPR011604">
    <property type="entry name" value="PDDEXK-like_dom_sf"/>
</dbReference>
<comment type="caution">
    <text evidence="6">The sequence shown here is derived from an EMBL/GenBank/DDBJ whole genome shotgun (WGS) entry which is preliminary data.</text>
</comment>
<feature type="region of interest" description="Disordered" evidence="4">
    <location>
        <begin position="1"/>
        <end position="45"/>
    </location>
</feature>
<dbReference type="InterPro" id="IPR011335">
    <property type="entry name" value="Restrct_endonuc-II-like"/>
</dbReference>
<dbReference type="AlphaFoldDB" id="A0A511D946"/>
<gene>
    <name evidence="6" type="ORF">PSU4_02840</name>
</gene>
<dbReference type="GO" id="GO:0004386">
    <property type="term" value="F:helicase activity"/>
    <property type="evidence" value="ECO:0007669"/>
    <property type="project" value="UniProtKB-KW"/>
</dbReference>
<evidence type="ECO:0000256" key="3">
    <source>
        <dbReference type="ARBA" id="ARBA00023204"/>
    </source>
</evidence>
<dbReference type="GO" id="GO:0004527">
    <property type="term" value="F:exonuclease activity"/>
    <property type="evidence" value="ECO:0007669"/>
    <property type="project" value="UniProtKB-KW"/>
</dbReference>
<sequence length="319" mass="34704">MTEPGVRTVDAAEPRPALIPAPAPPVDPPREDGGRVRRRPALSPSRAGDFRTCPLLYRYRAVDKLPEHPSHAQLRGTLVHAVLERLFALPPLDRTPAAAAALVGPAWVDLVIGWPGIADALFGPRDVEEETFGFADWLASAHELVAAYFTVEDPRAVTADAVELLVESDLGEGLMLRGVVDRVDVLPDGGLRVVDYKTGRAPHEFGEASAMFQLKFYALALLHERGAVPGELRLLYLRSGEWLSYSPDRGELERFTRVLAALWDAIREAGRTGEFLPRRGSACRFCAHKAICPEWGGTPPPYPGWPEADPGTDLAADGA</sequence>
<keyword evidence="2" id="KW-0347">Helicase</keyword>
<dbReference type="Gene3D" id="3.90.320.10">
    <property type="match status" value="1"/>
</dbReference>
<keyword evidence="3" id="KW-0234">DNA repair</keyword>
<keyword evidence="7" id="KW-1185">Reference proteome</keyword>
<name>A0A511D946_9PSEU</name>
<dbReference type="InterPro" id="IPR038726">
    <property type="entry name" value="PDDEXK_AddAB-type"/>
</dbReference>
<organism evidence="6 7">
    <name type="scientific">Pseudonocardia sulfidoxydans NBRC 16205</name>
    <dbReference type="NCBI Taxonomy" id="1223511"/>
    <lineage>
        <taxon>Bacteria</taxon>
        <taxon>Bacillati</taxon>
        <taxon>Actinomycetota</taxon>
        <taxon>Actinomycetes</taxon>
        <taxon>Pseudonocardiales</taxon>
        <taxon>Pseudonocardiaceae</taxon>
        <taxon>Pseudonocardia</taxon>
    </lineage>
</organism>
<dbReference type="EMBL" id="BJVJ01000002">
    <property type="protein sequence ID" value="GEL21330.1"/>
    <property type="molecule type" value="Genomic_DNA"/>
</dbReference>
<feature type="domain" description="PD-(D/E)XK endonuclease-like" evidence="5">
    <location>
        <begin position="42"/>
        <end position="293"/>
    </location>
</feature>
<protein>
    <submittedName>
        <fullName evidence="6">Exonuclease RecB</fullName>
    </submittedName>
</protein>
<dbReference type="GO" id="GO:0006281">
    <property type="term" value="P:DNA repair"/>
    <property type="evidence" value="ECO:0007669"/>
    <property type="project" value="UniProtKB-KW"/>
</dbReference>
<evidence type="ECO:0000313" key="7">
    <source>
        <dbReference type="Proteomes" id="UP000321685"/>
    </source>
</evidence>
<keyword evidence="6" id="KW-0378">Hydrolase</keyword>
<evidence type="ECO:0000256" key="1">
    <source>
        <dbReference type="ARBA" id="ARBA00022763"/>
    </source>
</evidence>
<evidence type="ECO:0000256" key="4">
    <source>
        <dbReference type="SAM" id="MobiDB-lite"/>
    </source>
</evidence>
<keyword evidence="2" id="KW-0547">Nucleotide-binding</keyword>
<evidence type="ECO:0000313" key="6">
    <source>
        <dbReference type="EMBL" id="GEL21330.1"/>
    </source>
</evidence>
<keyword evidence="1" id="KW-0227">DNA damage</keyword>
<dbReference type="SUPFAM" id="SSF52980">
    <property type="entry name" value="Restriction endonuclease-like"/>
    <property type="match status" value="1"/>
</dbReference>
<keyword evidence="6" id="KW-0269">Exonuclease</keyword>
<proteinExistence type="predicted"/>
<dbReference type="Pfam" id="PF12705">
    <property type="entry name" value="PDDEXK_1"/>
    <property type="match status" value="1"/>
</dbReference>